<reference evidence="2 3" key="1">
    <citation type="journal article" date="2024" name="J Genomics">
        <title>Draft genome sequencing and assembly of Favolaschia claudopus CIRM-BRFM 2984 isolated from oak limbs.</title>
        <authorList>
            <person name="Navarro D."/>
            <person name="Drula E."/>
            <person name="Chaduli D."/>
            <person name="Cazenave R."/>
            <person name="Ahrendt S."/>
            <person name="Wang J."/>
            <person name="Lipzen A."/>
            <person name="Daum C."/>
            <person name="Barry K."/>
            <person name="Grigoriev I.V."/>
            <person name="Favel A."/>
            <person name="Rosso M.N."/>
            <person name="Martin F."/>
        </authorList>
    </citation>
    <scope>NUCLEOTIDE SEQUENCE [LARGE SCALE GENOMIC DNA]</scope>
    <source>
        <strain evidence="2 3">CIRM-BRFM 2984</strain>
    </source>
</reference>
<feature type="region of interest" description="Disordered" evidence="1">
    <location>
        <begin position="235"/>
        <end position="278"/>
    </location>
</feature>
<evidence type="ECO:0000313" key="3">
    <source>
        <dbReference type="Proteomes" id="UP001362999"/>
    </source>
</evidence>
<gene>
    <name evidence="2" type="ORF">R3P38DRAFT_3272900</name>
</gene>
<feature type="compositionally biased region" description="Polar residues" evidence="1">
    <location>
        <begin position="167"/>
        <end position="178"/>
    </location>
</feature>
<name>A0AAW0B4E9_9AGAR</name>
<dbReference type="EMBL" id="JAWWNJ010000042">
    <property type="protein sequence ID" value="KAK7020060.1"/>
    <property type="molecule type" value="Genomic_DNA"/>
</dbReference>
<keyword evidence="3" id="KW-1185">Reference proteome</keyword>
<protein>
    <submittedName>
        <fullName evidence="2">Uncharacterized protein</fullName>
    </submittedName>
</protein>
<feature type="compositionally biased region" description="Basic and acidic residues" evidence="1">
    <location>
        <begin position="261"/>
        <end position="278"/>
    </location>
</feature>
<dbReference type="AlphaFoldDB" id="A0AAW0B4E9"/>
<feature type="region of interest" description="Disordered" evidence="1">
    <location>
        <begin position="151"/>
        <end position="202"/>
    </location>
</feature>
<proteinExistence type="predicted"/>
<sequence>MSPDDPEDLKLVFAFPERLEAFSGVMQQATPDLMCEPLYASRAARLRAALRLLPSLTGLELWVHIPEPNAGHEGFFRELWGAAVGLEDLHFMCTTGFGKKPLAELARSLDVLPNLRTFALTKGHRYADESMRRSAVRIFGAVAAGARARASSSNSNSNWTWVSQSQGNSAEGSTLTLASSEDSDTPPSPSSTTRNTTTSSRLTQINIRWARASCRNHLKQEGTYERISTLTCCPPAASSDSSTLRGKRRGTFGGGGAALDRGGDEVGEGVKEGGERETATIDAWERGLRAVGGAFDRRYQFVLAPPPPSSSASG</sequence>
<feature type="compositionally biased region" description="Low complexity" evidence="1">
    <location>
        <begin position="190"/>
        <end position="202"/>
    </location>
</feature>
<organism evidence="2 3">
    <name type="scientific">Favolaschia claudopus</name>
    <dbReference type="NCBI Taxonomy" id="2862362"/>
    <lineage>
        <taxon>Eukaryota</taxon>
        <taxon>Fungi</taxon>
        <taxon>Dikarya</taxon>
        <taxon>Basidiomycota</taxon>
        <taxon>Agaricomycotina</taxon>
        <taxon>Agaricomycetes</taxon>
        <taxon>Agaricomycetidae</taxon>
        <taxon>Agaricales</taxon>
        <taxon>Marasmiineae</taxon>
        <taxon>Mycenaceae</taxon>
        <taxon>Favolaschia</taxon>
    </lineage>
</organism>
<dbReference type="Proteomes" id="UP001362999">
    <property type="component" value="Unassembled WGS sequence"/>
</dbReference>
<accession>A0AAW0B4E9</accession>
<comment type="caution">
    <text evidence="2">The sequence shown here is derived from an EMBL/GenBank/DDBJ whole genome shotgun (WGS) entry which is preliminary data.</text>
</comment>
<evidence type="ECO:0000313" key="2">
    <source>
        <dbReference type="EMBL" id="KAK7020060.1"/>
    </source>
</evidence>
<feature type="compositionally biased region" description="Low complexity" evidence="1">
    <location>
        <begin position="151"/>
        <end position="166"/>
    </location>
</feature>
<evidence type="ECO:0000256" key="1">
    <source>
        <dbReference type="SAM" id="MobiDB-lite"/>
    </source>
</evidence>